<evidence type="ECO:0000256" key="1">
    <source>
        <dbReference type="SAM" id="SignalP"/>
    </source>
</evidence>
<dbReference type="Proteomes" id="UP001374893">
    <property type="component" value="Chromosome"/>
</dbReference>
<sequence length="1145" mass="123694">MKLFRNCMACVVAAALLPTGGLAQNTDRLVVTSGTSYTKDGKPHAYVLWQPGDISTTLGMRFGVFRKEGGIASGLPYQRVGIQTLQANPETIRALLHLGEKVDFNGGVVFDRIAGIYMDTVTGSGGGNGPDESLGAAGKLSYLIAAATEDPQLLNQLLLLGRAHPGVMLALGHGFVIPMPAATVQTFEVRELGAADQVIRVIGRVEVDSGAPVFPPPPGPPVQVLHELKQTKYVHSPKDNLNARLRWGQDPTLRRAMASTFGFDLFRVSEECANALGWIATPPPRKELTDLLTGVAALPPGCGPGDIARVNELPIMIDPPLTLVEAADVSNQEDFYFADDNWLSKGGIPFEDGDTFYYYVAARDVCGRPGEVSPGTRVVMCDRLPPLPPGIISVENVFEGVVAPADWKNLDGEQHLRVRIRQLDENDPDEAASRYHVYRWKHPREALLAGGDPAQNRIDTVDHVPGAEFVDFHDDGGGAPAMPADASKTFWYTVRAEDTSSCAAKNFSAHSSPVYGVLRDRAGPNKPGGYVEICRHAPSLDSAGFSEENRSDFGVTDDDPMFGVRIARSSKAIQCAEIEVKGPDAAGTPGAVLLESRMVLFGDDDVSESIFRREDGTGIVLCIRACTTAGAWTPQLCLPTRVEDPKGEFYMYEYLASTTRPCGRAPGLPEDVAIHEPLNLDGTIEAITGFIALPTDAREWRVYRRVNDGPLTLVAKQEGLGLPSPAPWNDDALPAAPGTLVCYYFQVFDQHGNPSALVRIKCVRIKRDDLPQPMLSEVELQNGPSDETFALLTWFCDSVGVERFEIFVASETSDDPGISGTAISAPLGDPEESLVLDGEFEGKQVAIHQSRRVASPAFSAGPEFSTLVEIPTGQKLVFAVRAVGDGPFGERSSGDLSNQVEAIWITPDPAPQPVIPWPARPLPSLQNTGVLVSDYGKGEGPYLATEVTDPDLGGAGGIIFGAFLNQSEAFEGKGETGFFPESPTPIEHLFKYRSQGGKWTSQLLPLAPFTVYRYQVPNSEFPEAVPNLVQVSPLIDRMVYKIEPKPDGSGNRARVQDPFFRFPRIRSGGVPIAVGGLYGPNSQPITVSAGTGTDLPPYLEGKDGLIFWIDPMPYIKDASYRYLIVCFDKDTGEISRVIPTNVVNP</sequence>
<name>A0ABM7RCQ0_9BACT</name>
<reference evidence="2 3" key="1">
    <citation type="submission" date="2021-06" db="EMBL/GenBank/DDBJ databases">
        <title>Complete genome of Haloferula helveola possessing various polysaccharide degrading enzymes.</title>
        <authorList>
            <person name="Takami H."/>
            <person name="Huang C."/>
            <person name="Hamasaki K."/>
        </authorList>
    </citation>
    <scope>NUCLEOTIDE SEQUENCE [LARGE SCALE GENOMIC DNA]</scope>
    <source>
        <strain evidence="2 3">CN-1</strain>
    </source>
</reference>
<evidence type="ECO:0000313" key="3">
    <source>
        <dbReference type="Proteomes" id="UP001374893"/>
    </source>
</evidence>
<feature type="chain" id="PRO_5045665150" evidence="1">
    <location>
        <begin position="24"/>
        <end position="1145"/>
    </location>
</feature>
<evidence type="ECO:0000313" key="2">
    <source>
        <dbReference type="EMBL" id="BCX49496.1"/>
    </source>
</evidence>
<accession>A0ABM7RCQ0</accession>
<protein>
    <submittedName>
        <fullName evidence="2">Uncharacterized protein</fullName>
    </submittedName>
</protein>
<dbReference type="RefSeq" id="WP_338686118.1">
    <property type="nucleotide sequence ID" value="NZ_AP024702.1"/>
</dbReference>
<keyword evidence="3" id="KW-1185">Reference proteome</keyword>
<gene>
    <name evidence="2" type="ORF">HAHE_34040</name>
</gene>
<keyword evidence="1" id="KW-0732">Signal</keyword>
<dbReference type="EMBL" id="AP024702">
    <property type="protein sequence ID" value="BCX49496.1"/>
    <property type="molecule type" value="Genomic_DNA"/>
</dbReference>
<organism evidence="2 3">
    <name type="scientific">Haloferula helveola</name>
    <dbReference type="NCBI Taxonomy" id="490095"/>
    <lineage>
        <taxon>Bacteria</taxon>
        <taxon>Pseudomonadati</taxon>
        <taxon>Verrucomicrobiota</taxon>
        <taxon>Verrucomicrobiia</taxon>
        <taxon>Verrucomicrobiales</taxon>
        <taxon>Verrucomicrobiaceae</taxon>
        <taxon>Haloferula</taxon>
    </lineage>
</organism>
<proteinExistence type="predicted"/>
<feature type="signal peptide" evidence="1">
    <location>
        <begin position="1"/>
        <end position="23"/>
    </location>
</feature>